<organism evidence="1 2">
    <name type="scientific">Fredinandcohnia salidurans</name>
    <dbReference type="NCBI Taxonomy" id="2595041"/>
    <lineage>
        <taxon>Bacteria</taxon>
        <taxon>Bacillati</taxon>
        <taxon>Bacillota</taxon>
        <taxon>Bacilli</taxon>
        <taxon>Bacillales</taxon>
        <taxon>Bacillaceae</taxon>
        <taxon>Fredinandcohnia</taxon>
    </lineage>
</organism>
<evidence type="ECO:0000313" key="2">
    <source>
        <dbReference type="Proteomes" id="UP001597227"/>
    </source>
</evidence>
<proteinExistence type="predicted"/>
<reference evidence="2" key="1">
    <citation type="journal article" date="2019" name="Int. J. Syst. Evol. Microbiol.">
        <title>The Global Catalogue of Microorganisms (GCM) 10K type strain sequencing project: providing services to taxonomists for standard genome sequencing and annotation.</title>
        <authorList>
            <consortium name="The Broad Institute Genomics Platform"/>
            <consortium name="The Broad Institute Genome Sequencing Center for Infectious Disease"/>
            <person name="Wu L."/>
            <person name="Ma J."/>
        </authorList>
    </citation>
    <scope>NUCLEOTIDE SEQUENCE [LARGE SCALE GENOMIC DNA]</scope>
    <source>
        <strain evidence="2">CCUG 15531</strain>
    </source>
</reference>
<protein>
    <submittedName>
        <fullName evidence="1">DNA replication protein DnaD</fullName>
    </submittedName>
</protein>
<sequence>MNGNLIINDKPLLIPTSLATVIGLNKSIILQQLHYWLQRSKNIREDRKWVYFTYDQLVEQFPFFSKSTIRRAISYLENNGFLCSKQFNKMKIDRTKWYSINYDALEEQMLVETELPNNEDYNVDYDIPVTDHEEQTICSNGTDQLLNMDCPSVQNEQTRCSTWAEGCVQFEQSNTIDYTKITTEITSKTSSSSRNKDDNEEEYDASEFFEQNALAKTRDYFVKNIITWGGISADNLVKKIKEAALEKGDGP</sequence>
<accession>A0ABW4MMH0</accession>
<name>A0ABW4MMH0_9BACI</name>
<comment type="caution">
    <text evidence="1">The sequence shown here is derived from an EMBL/GenBank/DDBJ whole genome shotgun (WGS) entry which is preliminary data.</text>
</comment>
<dbReference type="Proteomes" id="UP001597227">
    <property type="component" value="Unassembled WGS sequence"/>
</dbReference>
<gene>
    <name evidence="1" type="ORF">ACFSFW_02925</name>
</gene>
<dbReference type="RefSeq" id="WP_388035043.1">
    <property type="nucleotide sequence ID" value="NZ_JBHUEK010000007.1"/>
</dbReference>
<evidence type="ECO:0000313" key="1">
    <source>
        <dbReference type="EMBL" id="MFD1777605.1"/>
    </source>
</evidence>
<dbReference type="EMBL" id="JBHUEK010000007">
    <property type="protein sequence ID" value="MFD1777605.1"/>
    <property type="molecule type" value="Genomic_DNA"/>
</dbReference>
<keyword evidence="2" id="KW-1185">Reference proteome</keyword>